<reference evidence="2" key="1">
    <citation type="submission" date="2022-04" db="EMBL/GenBank/DDBJ databases">
        <title>Corynebacterium kalidii LD5P10.</title>
        <authorList>
            <person name="Sun J.Q."/>
        </authorList>
    </citation>
    <scope>NUCLEOTIDE SEQUENCE</scope>
    <source>
        <strain evidence="2">LD5P10</strain>
    </source>
</reference>
<keyword evidence="1" id="KW-1133">Transmembrane helix</keyword>
<dbReference type="RefSeq" id="WP_244804964.1">
    <property type="nucleotide sequence ID" value="NZ_JALIEA010000017.1"/>
</dbReference>
<dbReference type="AlphaFoldDB" id="A0A9X1WHG4"/>
<proteinExistence type="predicted"/>
<feature type="transmembrane region" description="Helical" evidence="1">
    <location>
        <begin position="51"/>
        <end position="77"/>
    </location>
</feature>
<keyword evidence="1" id="KW-0812">Transmembrane</keyword>
<name>A0A9X1WHG4_9CORY</name>
<evidence type="ECO:0000313" key="3">
    <source>
        <dbReference type="Proteomes" id="UP001139207"/>
    </source>
</evidence>
<keyword evidence="1" id="KW-0472">Membrane</keyword>
<evidence type="ECO:0000313" key="2">
    <source>
        <dbReference type="EMBL" id="MCJ7859234.1"/>
    </source>
</evidence>
<protein>
    <submittedName>
        <fullName evidence="2">Uncharacterized protein</fullName>
    </submittedName>
</protein>
<keyword evidence="3" id="KW-1185">Reference proteome</keyword>
<sequence length="80" mass="9310">MRRELTDTEQFLQSMVDHPVGTSYIGRHWSEPEPTPLEIAQESRTFRVVEYIFGALAVAAMMIIVYMVFRALFLVVMSLW</sequence>
<evidence type="ECO:0000256" key="1">
    <source>
        <dbReference type="SAM" id="Phobius"/>
    </source>
</evidence>
<accession>A0A9X1WHG4</accession>
<gene>
    <name evidence="2" type="ORF">MUN33_11010</name>
</gene>
<dbReference type="Proteomes" id="UP001139207">
    <property type="component" value="Unassembled WGS sequence"/>
</dbReference>
<dbReference type="EMBL" id="JALIEA010000017">
    <property type="protein sequence ID" value="MCJ7859234.1"/>
    <property type="molecule type" value="Genomic_DNA"/>
</dbReference>
<organism evidence="2 3">
    <name type="scientific">Corynebacterium kalidii</name>
    <dbReference type="NCBI Taxonomy" id="2931982"/>
    <lineage>
        <taxon>Bacteria</taxon>
        <taxon>Bacillati</taxon>
        <taxon>Actinomycetota</taxon>
        <taxon>Actinomycetes</taxon>
        <taxon>Mycobacteriales</taxon>
        <taxon>Corynebacteriaceae</taxon>
        <taxon>Corynebacterium</taxon>
    </lineage>
</organism>
<comment type="caution">
    <text evidence="2">The sequence shown here is derived from an EMBL/GenBank/DDBJ whole genome shotgun (WGS) entry which is preliminary data.</text>
</comment>